<name>A0A423VIJ7_9PEZI</name>
<accession>A0A423VIJ7</accession>
<evidence type="ECO:0000256" key="1">
    <source>
        <dbReference type="SAM" id="SignalP"/>
    </source>
</evidence>
<dbReference type="AlphaFoldDB" id="A0A423VIJ7"/>
<comment type="caution">
    <text evidence="2">The sequence shown here is derived from an EMBL/GenBank/DDBJ whole genome shotgun (WGS) entry which is preliminary data.</text>
</comment>
<keyword evidence="3" id="KW-1185">Reference proteome</keyword>
<organism evidence="2 3">
    <name type="scientific">Cytospora leucostoma</name>
    <dbReference type="NCBI Taxonomy" id="1230097"/>
    <lineage>
        <taxon>Eukaryota</taxon>
        <taxon>Fungi</taxon>
        <taxon>Dikarya</taxon>
        <taxon>Ascomycota</taxon>
        <taxon>Pezizomycotina</taxon>
        <taxon>Sordariomycetes</taxon>
        <taxon>Sordariomycetidae</taxon>
        <taxon>Diaporthales</taxon>
        <taxon>Cytosporaceae</taxon>
        <taxon>Cytospora</taxon>
    </lineage>
</organism>
<keyword evidence="1" id="KW-0732">Signal</keyword>
<sequence length="170" mass="17909">MLIINLLVLLVAAMGAAAAAAPESFGGTASLEARNEWKFCGNFVTGDRVGAKRLADDIGNGDFGVEFGIEGTDNTDPHTNSSCLGVGCDAKTYTSVWVCNDNTYDITKDKDDVAYWMNRIIDECCTDTSGDGVSGQYFLGDGTNIVLGYNSCKTYSNPSDGGEGHGECKG</sequence>
<evidence type="ECO:0000313" key="3">
    <source>
        <dbReference type="Proteomes" id="UP000285146"/>
    </source>
</evidence>
<protein>
    <recommendedName>
        <fullName evidence="4">Ecp2 effector protein domain-containing protein</fullName>
    </recommendedName>
</protein>
<feature type="signal peptide" evidence="1">
    <location>
        <begin position="1"/>
        <end position="18"/>
    </location>
</feature>
<dbReference type="Proteomes" id="UP000285146">
    <property type="component" value="Unassembled WGS sequence"/>
</dbReference>
<dbReference type="OrthoDB" id="3552888at2759"/>
<dbReference type="InParanoid" id="A0A423VIJ7"/>
<reference evidence="2 3" key="1">
    <citation type="submission" date="2015-09" db="EMBL/GenBank/DDBJ databases">
        <title>Host preference determinants of Valsa canker pathogens revealed by comparative genomics.</title>
        <authorList>
            <person name="Yin Z."/>
            <person name="Huang L."/>
        </authorList>
    </citation>
    <scope>NUCLEOTIDE SEQUENCE [LARGE SCALE GENOMIC DNA]</scope>
    <source>
        <strain evidence="2 3">SXYLt</strain>
    </source>
</reference>
<proteinExistence type="predicted"/>
<dbReference type="EMBL" id="LKEB01000095">
    <property type="protein sequence ID" value="ROV90822.1"/>
    <property type="molecule type" value="Genomic_DNA"/>
</dbReference>
<evidence type="ECO:0008006" key="4">
    <source>
        <dbReference type="Google" id="ProtNLM"/>
    </source>
</evidence>
<feature type="chain" id="PRO_5018996911" description="Ecp2 effector protein domain-containing protein" evidence="1">
    <location>
        <begin position="19"/>
        <end position="170"/>
    </location>
</feature>
<evidence type="ECO:0000313" key="2">
    <source>
        <dbReference type="EMBL" id="ROV90822.1"/>
    </source>
</evidence>
<gene>
    <name evidence="2" type="ORF">VPNG_09847</name>
</gene>